<sequence length="308" mass="34640">MVRIGGAPPKWVDFRYERLPIFCYWCGKVDHDERDCTQWLRSKESLRAEDKQFGAWLRASQDRLQRPQLVLAAKQSGEGKEGPISEDGFDEGVAQTAHAIALRVADQGQTHVRDDVDPTRTETASTATMRSHRQEKIPRNPTPFDFEEKLREIDAAISETDTKLTDLPLPDHTPDCEENKERFLEIKKLNVKKDEPKKSVEFLVGPTSIVEKASMDLDPALPTPNNTSMGQAISQAQVHFSIGPHNPSLPSATKIRKLRSPAQKKNKKERNVTGKENAWHGAPVINKRGEEHTDKVNEAGLENVWTGP</sequence>
<dbReference type="InterPro" id="IPR001878">
    <property type="entry name" value="Znf_CCHC"/>
</dbReference>
<feature type="region of interest" description="Disordered" evidence="2">
    <location>
        <begin position="246"/>
        <end position="308"/>
    </location>
</feature>
<keyword evidence="5" id="KW-1185">Reference proteome</keyword>
<dbReference type="Proteomes" id="UP000237347">
    <property type="component" value="Unassembled WGS sequence"/>
</dbReference>
<feature type="compositionally biased region" description="Basic residues" evidence="2">
    <location>
        <begin position="254"/>
        <end position="268"/>
    </location>
</feature>
<evidence type="ECO:0000313" key="5">
    <source>
        <dbReference type="Proteomes" id="UP000237347"/>
    </source>
</evidence>
<evidence type="ECO:0000256" key="1">
    <source>
        <dbReference type="PROSITE-ProRule" id="PRU00047"/>
    </source>
</evidence>
<protein>
    <recommendedName>
        <fullName evidence="3">CCHC-type domain-containing protein</fullName>
    </recommendedName>
</protein>
<reference evidence="4 5" key="1">
    <citation type="journal article" date="2018" name="Sci. Data">
        <title>The draft genome sequence of cork oak.</title>
        <authorList>
            <person name="Ramos A.M."/>
            <person name="Usie A."/>
            <person name="Barbosa P."/>
            <person name="Barros P.M."/>
            <person name="Capote T."/>
            <person name="Chaves I."/>
            <person name="Simoes F."/>
            <person name="Abreu I."/>
            <person name="Carrasquinho I."/>
            <person name="Faro C."/>
            <person name="Guimaraes J.B."/>
            <person name="Mendonca D."/>
            <person name="Nobrega F."/>
            <person name="Rodrigues L."/>
            <person name="Saibo N.J.M."/>
            <person name="Varela M.C."/>
            <person name="Egas C."/>
            <person name="Matos J."/>
            <person name="Miguel C.M."/>
            <person name="Oliveira M.M."/>
            <person name="Ricardo C.P."/>
            <person name="Goncalves S."/>
        </authorList>
    </citation>
    <scope>NUCLEOTIDE SEQUENCE [LARGE SCALE GENOMIC DNA]</scope>
    <source>
        <strain evidence="5">cv. HL8</strain>
    </source>
</reference>
<dbReference type="AlphaFoldDB" id="A0AAW0JNC3"/>
<organism evidence="4 5">
    <name type="scientific">Quercus suber</name>
    <name type="common">Cork oak</name>
    <dbReference type="NCBI Taxonomy" id="58331"/>
    <lineage>
        <taxon>Eukaryota</taxon>
        <taxon>Viridiplantae</taxon>
        <taxon>Streptophyta</taxon>
        <taxon>Embryophyta</taxon>
        <taxon>Tracheophyta</taxon>
        <taxon>Spermatophyta</taxon>
        <taxon>Magnoliopsida</taxon>
        <taxon>eudicotyledons</taxon>
        <taxon>Gunneridae</taxon>
        <taxon>Pentapetalae</taxon>
        <taxon>rosids</taxon>
        <taxon>fabids</taxon>
        <taxon>Fagales</taxon>
        <taxon>Fagaceae</taxon>
        <taxon>Quercus</taxon>
    </lineage>
</organism>
<feature type="region of interest" description="Disordered" evidence="2">
    <location>
        <begin position="108"/>
        <end position="143"/>
    </location>
</feature>
<evidence type="ECO:0000313" key="4">
    <source>
        <dbReference type="EMBL" id="KAK7828558.1"/>
    </source>
</evidence>
<comment type="caution">
    <text evidence="4">The sequence shown here is derived from an EMBL/GenBank/DDBJ whole genome shotgun (WGS) entry which is preliminary data.</text>
</comment>
<evidence type="ECO:0000259" key="3">
    <source>
        <dbReference type="PROSITE" id="PS50158"/>
    </source>
</evidence>
<keyword evidence="1" id="KW-0479">Metal-binding</keyword>
<proteinExistence type="predicted"/>
<gene>
    <name evidence="4" type="ORF">CFP56_030115</name>
</gene>
<accession>A0AAW0JNC3</accession>
<dbReference type="Pfam" id="PF14392">
    <property type="entry name" value="zf-CCHC_4"/>
    <property type="match status" value="1"/>
</dbReference>
<dbReference type="PROSITE" id="PS50158">
    <property type="entry name" value="ZF_CCHC"/>
    <property type="match status" value="1"/>
</dbReference>
<dbReference type="GO" id="GO:0008270">
    <property type="term" value="F:zinc ion binding"/>
    <property type="evidence" value="ECO:0007669"/>
    <property type="project" value="UniProtKB-KW"/>
</dbReference>
<feature type="compositionally biased region" description="Basic and acidic residues" evidence="2">
    <location>
        <begin position="287"/>
        <end position="297"/>
    </location>
</feature>
<evidence type="ECO:0000256" key="2">
    <source>
        <dbReference type="SAM" id="MobiDB-lite"/>
    </source>
</evidence>
<feature type="domain" description="CCHC-type" evidence="3">
    <location>
        <begin position="23"/>
        <end position="38"/>
    </location>
</feature>
<keyword evidence="1" id="KW-0862">Zinc</keyword>
<keyword evidence="1" id="KW-0863">Zinc-finger</keyword>
<dbReference type="EMBL" id="PKMF04000501">
    <property type="protein sequence ID" value="KAK7828558.1"/>
    <property type="molecule type" value="Genomic_DNA"/>
</dbReference>
<feature type="compositionally biased region" description="Basic and acidic residues" evidence="2">
    <location>
        <begin position="111"/>
        <end position="120"/>
    </location>
</feature>
<name>A0AAW0JNC3_QUESU</name>
<dbReference type="GO" id="GO:0003676">
    <property type="term" value="F:nucleic acid binding"/>
    <property type="evidence" value="ECO:0007669"/>
    <property type="project" value="InterPro"/>
</dbReference>
<dbReference type="InterPro" id="IPR025836">
    <property type="entry name" value="Zn_knuckle_CX2CX4HX4C"/>
</dbReference>